<sequence>MIRRRRRHPHADLLLEGRWLPVTRSMSFIRADPQTCIDVFEKRTGHVVLERFGSPRRVREVAGDGIEQLLAALLPLDDEGHRHLLVRTANPDWTAVFTNHWRGGRSHLAAQMGMGGLRVVTATDVPHTINLLRTRGDWGDRSLVLWEPWPERQVRHGTVDWMLHHVQAGVGDRGWFFHAGSGYTDERLDIPFPLGRVWDERALRAVHKFDHDHLVEACRMLGLRPFDADFYAPDAAGLILERSDLPAPDERSYTLAQARGEERVDR</sequence>
<dbReference type="Proteomes" id="UP000642125">
    <property type="component" value="Unassembled WGS sequence"/>
</dbReference>
<evidence type="ECO:0000313" key="2">
    <source>
        <dbReference type="Proteomes" id="UP000642125"/>
    </source>
</evidence>
<protein>
    <submittedName>
        <fullName evidence="1">Uncharacterized protein</fullName>
    </submittedName>
</protein>
<dbReference type="EMBL" id="BONO01000010">
    <property type="protein sequence ID" value="GIG36254.1"/>
    <property type="molecule type" value="Genomic_DNA"/>
</dbReference>
<proteinExistence type="predicted"/>
<keyword evidence="2" id="KW-1185">Reference proteome</keyword>
<organism evidence="1 2">
    <name type="scientific">Cellulomonas pakistanensis</name>
    <dbReference type="NCBI Taxonomy" id="992287"/>
    <lineage>
        <taxon>Bacteria</taxon>
        <taxon>Bacillati</taxon>
        <taxon>Actinomycetota</taxon>
        <taxon>Actinomycetes</taxon>
        <taxon>Micrococcales</taxon>
        <taxon>Cellulomonadaceae</taxon>
        <taxon>Cellulomonas</taxon>
    </lineage>
</organism>
<evidence type="ECO:0000313" key="1">
    <source>
        <dbReference type="EMBL" id="GIG36254.1"/>
    </source>
</evidence>
<comment type="caution">
    <text evidence="1">The sequence shown here is derived from an EMBL/GenBank/DDBJ whole genome shotgun (WGS) entry which is preliminary data.</text>
</comment>
<gene>
    <name evidence="1" type="ORF">Cpa01nite_16350</name>
</gene>
<accession>A0A919P8D3</accession>
<name>A0A919P8D3_9CELL</name>
<dbReference type="AlphaFoldDB" id="A0A919P8D3"/>
<reference evidence="1" key="1">
    <citation type="submission" date="2021-01" db="EMBL/GenBank/DDBJ databases">
        <title>Whole genome shotgun sequence of Cellulomonas pakistanensis NBRC 110800.</title>
        <authorList>
            <person name="Komaki H."/>
            <person name="Tamura T."/>
        </authorList>
    </citation>
    <scope>NUCLEOTIDE SEQUENCE</scope>
    <source>
        <strain evidence="1">NBRC 110800</strain>
    </source>
</reference>
<dbReference type="RefSeq" id="WP_203668279.1">
    <property type="nucleotide sequence ID" value="NZ_BONO01000010.1"/>
</dbReference>